<gene>
    <name evidence="2" type="ORF">AVDCRST_MAG64-4541</name>
</gene>
<organism evidence="2">
    <name type="scientific">uncultured Phycisphaerae bacterium</name>
    <dbReference type="NCBI Taxonomy" id="904963"/>
    <lineage>
        <taxon>Bacteria</taxon>
        <taxon>Pseudomonadati</taxon>
        <taxon>Planctomycetota</taxon>
        <taxon>Phycisphaerae</taxon>
        <taxon>environmental samples</taxon>
    </lineage>
</organism>
<evidence type="ECO:0000313" key="2">
    <source>
        <dbReference type="EMBL" id="CAA9445835.1"/>
    </source>
</evidence>
<keyword evidence="1" id="KW-0732">Signal</keyword>
<feature type="signal peptide" evidence="1">
    <location>
        <begin position="1"/>
        <end position="23"/>
    </location>
</feature>
<accession>A0A6J4QIA9</accession>
<evidence type="ECO:0000256" key="1">
    <source>
        <dbReference type="SAM" id="SignalP"/>
    </source>
</evidence>
<sequence length="183" mass="19483">MGLVELLIALSITASLLTATAFAVDAAFRAYAVNQEQAVLLSKARVALALMTTHVRTTKLHAPDDATLRAQFASGQTVTDTGLAMYDADDNLLRFRYDAAAKRLLVVTPTGTHTLARGVESFSVTMEPMRSAASVRTGGGWDLLKRATIQLTVRTTGSTAPGESTGNQTLTLSGSVMPRRNAW</sequence>
<dbReference type="EMBL" id="CADCUQ010001069">
    <property type="protein sequence ID" value="CAA9445835.1"/>
    <property type="molecule type" value="Genomic_DNA"/>
</dbReference>
<evidence type="ECO:0008006" key="3">
    <source>
        <dbReference type="Google" id="ProtNLM"/>
    </source>
</evidence>
<proteinExistence type="predicted"/>
<dbReference type="AlphaFoldDB" id="A0A6J4QIA9"/>
<reference evidence="2" key="1">
    <citation type="submission" date="2020-02" db="EMBL/GenBank/DDBJ databases">
        <authorList>
            <person name="Meier V. D."/>
        </authorList>
    </citation>
    <scope>NUCLEOTIDE SEQUENCE</scope>
    <source>
        <strain evidence="2">AVDCRST_MAG64</strain>
    </source>
</reference>
<name>A0A6J4QIA9_9BACT</name>
<protein>
    <recommendedName>
        <fullName evidence="3">General secretion pathway GspH domain-containing protein</fullName>
    </recommendedName>
</protein>
<feature type="chain" id="PRO_5026678969" description="General secretion pathway GspH domain-containing protein" evidence="1">
    <location>
        <begin position="24"/>
        <end position="183"/>
    </location>
</feature>